<dbReference type="AlphaFoldDB" id="A0AAE1UG72"/>
<protein>
    <submittedName>
        <fullName evidence="2">Uncharacterized protein</fullName>
    </submittedName>
</protein>
<gene>
    <name evidence="2" type="ORF">Pmani_005956</name>
</gene>
<name>A0AAE1UG72_9EUCA</name>
<evidence type="ECO:0000313" key="3">
    <source>
        <dbReference type="Proteomes" id="UP001292094"/>
    </source>
</evidence>
<proteinExistence type="predicted"/>
<comment type="caution">
    <text evidence="2">The sequence shown here is derived from an EMBL/GenBank/DDBJ whole genome shotgun (WGS) entry which is preliminary data.</text>
</comment>
<feature type="region of interest" description="Disordered" evidence="1">
    <location>
        <begin position="1"/>
        <end position="79"/>
    </location>
</feature>
<accession>A0AAE1UG72</accession>
<feature type="compositionally biased region" description="Basic and acidic residues" evidence="1">
    <location>
        <begin position="31"/>
        <end position="49"/>
    </location>
</feature>
<evidence type="ECO:0000313" key="2">
    <source>
        <dbReference type="EMBL" id="KAK4323328.1"/>
    </source>
</evidence>
<feature type="compositionally biased region" description="Basic and acidic residues" evidence="1">
    <location>
        <begin position="58"/>
        <end position="72"/>
    </location>
</feature>
<keyword evidence="3" id="KW-1185">Reference proteome</keyword>
<sequence>MSPPAGEIVGMGGGGGDTRRCEGGGRASSGRLREKKSWENWRGGRKESNGEGEEWEEEKGVGREVEEGDRSGKRSGRRR</sequence>
<evidence type="ECO:0000256" key="1">
    <source>
        <dbReference type="SAM" id="MobiDB-lite"/>
    </source>
</evidence>
<dbReference type="Proteomes" id="UP001292094">
    <property type="component" value="Unassembled WGS sequence"/>
</dbReference>
<reference evidence="2" key="1">
    <citation type="submission" date="2023-11" db="EMBL/GenBank/DDBJ databases">
        <title>Genome assemblies of two species of porcelain crab, Petrolisthes cinctipes and Petrolisthes manimaculis (Anomura: Porcellanidae).</title>
        <authorList>
            <person name="Angst P."/>
        </authorList>
    </citation>
    <scope>NUCLEOTIDE SEQUENCE</scope>
    <source>
        <strain evidence="2">PB745_02</strain>
        <tissue evidence="2">Gill</tissue>
    </source>
</reference>
<dbReference type="EMBL" id="JAWZYT010000451">
    <property type="protein sequence ID" value="KAK4323328.1"/>
    <property type="molecule type" value="Genomic_DNA"/>
</dbReference>
<organism evidence="2 3">
    <name type="scientific">Petrolisthes manimaculis</name>
    <dbReference type="NCBI Taxonomy" id="1843537"/>
    <lineage>
        <taxon>Eukaryota</taxon>
        <taxon>Metazoa</taxon>
        <taxon>Ecdysozoa</taxon>
        <taxon>Arthropoda</taxon>
        <taxon>Crustacea</taxon>
        <taxon>Multicrustacea</taxon>
        <taxon>Malacostraca</taxon>
        <taxon>Eumalacostraca</taxon>
        <taxon>Eucarida</taxon>
        <taxon>Decapoda</taxon>
        <taxon>Pleocyemata</taxon>
        <taxon>Anomura</taxon>
        <taxon>Galatheoidea</taxon>
        <taxon>Porcellanidae</taxon>
        <taxon>Petrolisthes</taxon>
    </lineage>
</organism>